<feature type="region of interest" description="Alpha N-terminal domain (alpha-NTD)" evidence="11">
    <location>
        <begin position="1"/>
        <end position="230"/>
    </location>
</feature>
<sequence length="329" mass="36925">MSILAFQMPEKVVMEKADDFHGLFTFKPLEKGYGVTIGNALRRILLSSLEGYAITSVKLPGVVHEFSTIEGVVEDVTDIILNLKQVRFKKVHDSIDGKITVEVSNQSVFTAGDIAKFTTSFEVLNPDLVICHLDDSKSFEIELTVEKGRGYLPAEESKPKEQVFGVIPIDAIFTPIKNVKYSVENTRVEQKTDFEKLILEVSTDGSIHPEKALQESAKILIQHFMLFSDQTMVLDSTGISEPEPIDEEFLHMRKLLKTPLGDLDLSVRAFNCLKAADVKSLGDLARLEISDMMKFRNFGKKSLAELEQLIQEKGLTFGMDLSKYKLDEE</sequence>
<dbReference type="GO" id="GO:0003677">
    <property type="term" value="F:DNA binding"/>
    <property type="evidence" value="ECO:0007669"/>
    <property type="project" value="UniProtKB-UniRule"/>
</dbReference>
<dbReference type="SMART" id="SM00662">
    <property type="entry name" value="RPOLD"/>
    <property type="match status" value="1"/>
</dbReference>
<evidence type="ECO:0000256" key="2">
    <source>
        <dbReference type="ARBA" id="ARBA00012418"/>
    </source>
</evidence>
<dbReference type="InterPro" id="IPR036643">
    <property type="entry name" value="RNApol_insert_sf"/>
</dbReference>
<dbReference type="InterPro" id="IPR011263">
    <property type="entry name" value="DNA-dir_RNA_pol_RpoA/D/Rpb3"/>
</dbReference>
<dbReference type="Gene3D" id="2.170.120.12">
    <property type="entry name" value="DNA-directed RNA polymerase, insert domain"/>
    <property type="match status" value="1"/>
</dbReference>
<comment type="domain">
    <text evidence="11">The N-terminal domain is essential for RNAP assembly and basal transcription, whereas the C-terminal domain is involved in interaction with transcriptional regulators and with upstream promoter elements.</text>
</comment>
<comment type="catalytic activity">
    <reaction evidence="10 11">
        <text>RNA(n) + a ribonucleoside 5'-triphosphate = RNA(n+1) + diphosphate</text>
        <dbReference type="Rhea" id="RHEA:21248"/>
        <dbReference type="Rhea" id="RHEA-COMP:14527"/>
        <dbReference type="Rhea" id="RHEA-COMP:17342"/>
        <dbReference type="ChEBI" id="CHEBI:33019"/>
        <dbReference type="ChEBI" id="CHEBI:61557"/>
        <dbReference type="ChEBI" id="CHEBI:140395"/>
        <dbReference type="EC" id="2.7.7.6"/>
    </reaction>
</comment>
<accession>A0A2T0WIX8</accession>
<dbReference type="NCBIfam" id="NF003513">
    <property type="entry name" value="PRK05182.1-2"/>
    <property type="match status" value="1"/>
</dbReference>
<evidence type="ECO:0000256" key="1">
    <source>
        <dbReference type="ARBA" id="ARBA00007123"/>
    </source>
</evidence>
<keyword evidence="4 11" id="KW-0240">DNA-directed RNA polymerase</keyword>
<dbReference type="InterPro" id="IPR011773">
    <property type="entry name" value="DNA-dir_RpoA"/>
</dbReference>
<evidence type="ECO:0000313" key="13">
    <source>
        <dbReference type="EMBL" id="PRY86646.1"/>
    </source>
</evidence>
<dbReference type="NCBIfam" id="TIGR02027">
    <property type="entry name" value="rpoA"/>
    <property type="match status" value="1"/>
</dbReference>
<dbReference type="GO" id="GO:0000428">
    <property type="term" value="C:DNA-directed RNA polymerase complex"/>
    <property type="evidence" value="ECO:0007669"/>
    <property type="project" value="UniProtKB-KW"/>
</dbReference>
<evidence type="ECO:0000256" key="8">
    <source>
        <dbReference type="ARBA" id="ARBA00032524"/>
    </source>
</evidence>
<dbReference type="SUPFAM" id="SSF47789">
    <property type="entry name" value="C-terminal domain of RNA polymerase alpha subunit"/>
    <property type="match status" value="1"/>
</dbReference>
<dbReference type="GO" id="GO:0046983">
    <property type="term" value="F:protein dimerization activity"/>
    <property type="evidence" value="ECO:0007669"/>
    <property type="project" value="InterPro"/>
</dbReference>
<feature type="region of interest" description="Alpha C-terminal domain (alpha-CTD)" evidence="11">
    <location>
        <begin position="252"/>
        <end position="329"/>
    </location>
</feature>
<gene>
    <name evidence="11" type="primary">rpoA</name>
    <name evidence="13" type="ORF">CLW00_108133</name>
</gene>
<keyword evidence="7 11" id="KW-0804">Transcription</keyword>
<comment type="function">
    <text evidence="11">DNA-dependent RNA polymerase catalyzes the transcription of DNA into RNA using the four ribonucleoside triphosphates as substrates.</text>
</comment>
<evidence type="ECO:0000259" key="12">
    <source>
        <dbReference type="SMART" id="SM00662"/>
    </source>
</evidence>
<dbReference type="NCBIfam" id="NF003516">
    <property type="entry name" value="PRK05182.2-2"/>
    <property type="match status" value="1"/>
</dbReference>
<dbReference type="FunFam" id="2.170.120.12:FF:000001">
    <property type="entry name" value="DNA-directed RNA polymerase subunit alpha"/>
    <property type="match status" value="1"/>
</dbReference>
<dbReference type="SUPFAM" id="SSF56553">
    <property type="entry name" value="Insert subdomain of RNA polymerase alpha subunit"/>
    <property type="match status" value="1"/>
</dbReference>
<evidence type="ECO:0000256" key="9">
    <source>
        <dbReference type="ARBA" id="ARBA00033070"/>
    </source>
</evidence>
<evidence type="ECO:0000313" key="14">
    <source>
        <dbReference type="Proteomes" id="UP000238157"/>
    </source>
</evidence>
<dbReference type="Pfam" id="PF01000">
    <property type="entry name" value="RNA_pol_A_bac"/>
    <property type="match status" value="1"/>
</dbReference>
<keyword evidence="6 11" id="KW-0548">Nucleotidyltransferase</keyword>
<dbReference type="HAMAP" id="MF_00059">
    <property type="entry name" value="RNApol_bact_RpoA"/>
    <property type="match status" value="1"/>
</dbReference>
<dbReference type="GO" id="GO:0006351">
    <property type="term" value="P:DNA-templated transcription"/>
    <property type="evidence" value="ECO:0007669"/>
    <property type="project" value="UniProtKB-UniRule"/>
</dbReference>
<dbReference type="RefSeq" id="WP_106134379.1">
    <property type="nucleotide sequence ID" value="NZ_PVTR01000008.1"/>
</dbReference>
<proteinExistence type="inferred from homology"/>
<name>A0A2T0WIX8_9BACT</name>
<dbReference type="InterPro" id="IPR036603">
    <property type="entry name" value="RBP11-like"/>
</dbReference>
<dbReference type="EC" id="2.7.7.6" evidence="2 11"/>
<evidence type="ECO:0000256" key="4">
    <source>
        <dbReference type="ARBA" id="ARBA00022478"/>
    </source>
</evidence>
<evidence type="ECO:0000256" key="5">
    <source>
        <dbReference type="ARBA" id="ARBA00022679"/>
    </source>
</evidence>
<dbReference type="AlphaFoldDB" id="A0A2T0WIX8"/>
<dbReference type="SUPFAM" id="SSF55257">
    <property type="entry name" value="RBP11-like subunits of RNA polymerase"/>
    <property type="match status" value="1"/>
</dbReference>
<dbReference type="InterPro" id="IPR011260">
    <property type="entry name" value="RNAP_asu_C"/>
</dbReference>
<dbReference type="Proteomes" id="UP000238157">
    <property type="component" value="Unassembled WGS sequence"/>
</dbReference>
<evidence type="ECO:0000256" key="3">
    <source>
        <dbReference type="ARBA" id="ARBA00015972"/>
    </source>
</evidence>
<dbReference type="Pfam" id="PF01193">
    <property type="entry name" value="RNA_pol_L"/>
    <property type="match status" value="1"/>
</dbReference>
<evidence type="ECO:0000256" key="6">
    <source>
        <dbReference type="ARBA" id="ARBA00022695"/>
    </source>
</evidence>
<keyword evidence="5 11" id="KW-0808">Transferase</keyword>
<dbReference type="Gene3D" id="3.30.1360.10">
    <property type="entry name" value="RNA polymerase, RBP11-like subunit"/>
    <property type="match status" value="1"/>
</dbReference>
<dbReference type="CDD" id="cd06928">
    <property type="entry name" value="RNAP_alpha_NTD"/>
    <property type="match status" value="1"/>
</dbReference>
<dbReference type="OrthoDB" id="9805706at2"/>
<dbReference type="GO" id="GO:0003899">
    <property type="term" value="F:DNA-directed RNA polymerase activity"/>
    <property type="evidence" value="ECO:0007669"/>
    <property type="project" value="UniProtKB-UniRule"/>
</dbReference>
<dbReference type="NCBIfam" id="NF003519">
    <property type="entry name" value="PRK05182.2-5"/>
    <property type="match status" value="1"/>
</dbReference>
<evidence type="ECO:0000256" key="10">
    <source>
        <dbReference type="ARBA" id="ARBA00048552"/>
    </source>
</evidence>
<feature type="domain" description="DNA-directed RNA polymerase RpoA/D/Rpb3-type" evidence="12">
    <location>
        <begin position="21"/>
        <end position="230"/>
    </location>
</feature>
<dbReference type="GO" id="GO:0005737">
    <property type="term" value="C:cytoplasm"/>
    <property type="evidence" value="ECO:0007669"/>
    <property type="project" value="UniProtKB-ARBA"/>
</dbReference>
<dbReference type="EMBL" id="PVTR01000008">
    <property type="protein sequence ID" value="PRY86646.1"/>
    <property type="molecule type" value="Genomic_DNA"/>
</dbReference>
<organism evidence="13 14">
    <name type="scientific">Mongoliibacter ruber</name>
    <dbReference type="NCBI Taxonomy" id="1750599"/>
    <lineage>
        <taxon>Bacteria</taxon>
        <taxon>Pseudomonadati</taxon>
        <taxon>Bacteroidota</taxon>
        <taxon>Cytophagia</taxon>
        <taxon>Cytophagales</taxon>
        <taxon>Cyclobacteriaceae</taxon>
        <taxon>Mongoliibacter</taxon>
    </lineage>
</organism>
<keyword evidence="14" id="KW-1185">Reference proteome</keyword>
<comment type="similarity">
    <text evidence="1 11">Belongs to the RNA polymerase alpha chain family.</text>
</comment>
<evidence type="ECO:0000256" key="11">
    <source>
        <dbReference type="HAMAP-Rule" id="MF_00059"/>
    </source>
</evidence>
<comment type="subunit">
    <text evidence="11">Homodimer. The RNAP catalytic core consists of 2 alpha, 1 beta, 1 beta' and 1 omega subunit. When a sigma factor is associated with the core the holoenzyme is formed, which can initiate transcription.</text>
</comment>
<reference evidence="13 14" key="1">
    <citation type="submission" date="2018-03" db="EMBL/GenBank/DDBJ databases">
        <title>Genomic Encyclopedia of Archaeal and Bacterial Type Strains, Phase II (KMG-II): from individual species to whole genera.</title>
        <authorList>
            <person name="Goeker M."/>
        </authorList>
    </citation>
    <scope>NUCLEOTIDE SEQUENCE [LARGE SCALE GENOMIC DNA]</scope>
    <source>
        <strain evidence="13 14">DSM 27929</strain>
    </source>
</reference>
<comment type="caution">
    <text evidence="13">The sequence shown here is derived from an EMBL/GenBank/DDBJ whole genome shotgun (WGS) entry which is preliminary data.</text>
</comment>
<dbReference type="Gene3D" id="1.10.150.20">
    <property type="entry name" value="5' to 3' exonuclease, C-terminal subdomain"/>
    <property type="match status" value="1"/>
</dbReference>
<evidence type="ECO:0000256" key="7">
    <source>
        <dbReference type="ARBA" id="ARBA00023163"/>
    </source>
</evidence>
<dbReference type="InterPro" id="IPR011262">
    <property type="entry name" value="DNA-dir_RNA_pol_insert"/>
</dbReference>
<protein>
    <recommendedName>
        <fullName evidence="3 11">DNA-directed RNA polymerase subunit alpha</fullName>
        <shortName evidence="11">RNAP subunit alpha</shortName>
        <ecNumber evidence="2 11">2.7.7.6</ecNumber>
    </recommendedName>
    <alternativeName>
        <fullName evidence="9 11">RNA polymerase subunit alpha</fullName>
    </alternativeName>
    <alternativeName>
        <fullName evidence="8 11">Transcriptase subunit alpha</fullName>
    </alternativeName>
</protein>
<dbReference type="Pfam" id="PF03118">
    <property type="entry name" value="RNA_pol_A_CTD"/>
    <property type="match status" value="1"/>
</dbReference>